<sequence>MGAYLMTLALEALAFAVFVALAAVVPYVRRKRGYWTSRGVTVATGARALAATVPGIRLDEKSLARYRDKAAAATLVGLHDAGRPCALACDVRVAAAALGNDGFIEPLGRTGAGSLIPRVVNAETVTAMLPAMCEAVTELITSLEALANLRQTIGPWTYAKKCSITTVATCVYGQPMIDSRVNAFAEQCDKALQRPAVTDYFTTYDLSSISGRGASSTDFKQLLREAAAADQNESSDVTDKQVRQDMFEFITGAIEPTAALVTAALYVLSRDQNIQDKLREHLDVVLDKHQQRITIDQLDRLTYLENVLEETLRKYPLVAVVRRLTTKSYVVPDGGQSVLEPGTLVAVPVHAFHHDQTHFTAPEMFLPDRFPGQLSSAYMPYGSGLRSHIGKHFVAVEVKLIIAMLVSRYAIHVDSDEPGRSPDPFDRTSFAGVRVKLTNHNGVKEPAMYESLRKCHRGNKKFLLFR</sequence>
<name>A0A8B8FNX9_9HEMI</name>
<dbReference type="Pfam" id="PF00067">
    <property type="entry name" value="p450"/>
    <property type="match status" value="1"/>
</dbReference>
<evidence type="ECO:0000256" key="4">
    <source>
        <dbReference type="ARBA" id="ARBA00010617"/>
    </source>
</evidence>
<dbReference type="InterPro" id="IPR001128">
    <property type="entry name" value="Cyt_P450"/>
</dbReference>
<keyword evidence="8" id="KW-0492">Microsome</keyword>
<evidence type="ECO:0000256" key="3">
    <source>
        <dbReference type="ARBA" id="ARBA00004406"/>
    </source>
</evidence>
<dbReference type="RefSeq" id="XP_025412644.1">
    <property type="nucleotide sequence ID" value="XM_025556859.1"/>
</dbReference>
<comment type="cofactor">
    <cofactor evidence="1">
        <name>heme</name>
        <dbReference type="ChEBI" id="CHEBI:30413"/>
    </cofactor>
</comment>
<evidence type="ECO:0000256" key="8">
    <source>
        <dbReference type="ARBA" id="ARBA00022848"/>
    </source>
</evidence>
<dbReference type="Gene3D" id="1.10.630.10">
    <property type="entry name" value="Cytochrome P450"/>
    <property type="match status" value="1"/>
</dbReference>
<proteinExistence type="inferred from homology"/>
<evidence type="ECO:0000313" key="15">
    <source>
        <dbReference type="RefSeq" id="XP_025412645.1"/>
    </source>
</evidence>
<keyword evidence="6" id="KW-0479">Metal-binding</keyword>
<evidence type="ECO:0000256" key="10">
    <source>
        <dbReference type="ARBA" id="ARBA00023004"/>
    </source>
</evidence>
<protein>
    <submittedName>
        <fullName evidence="14 15">Cytochrome P450 6a8-like</fullName>
    </submittedName>
</protein>
<dbReference type="GO" id="GO:0005789">
    <property type="term" value="C:endoplasmic reticulum membrane"/>
    <property type="evidence" value="ECO:0007669"/>
    <property type="project" value="UniProtKB-SubCell"/>
</dbReference>
<dbReference type="GO" id="GO:0020037">
    <property type="term" value="F:heme binding"/>
    <property type="evidence" value="ECO:0007669"/>
    <property type="project" value="InterPro"/>
</dbReference>
<dbReference type="SUPFAM" id="SSF48264">
    <property type="entry name" value="Cytochrome P450"/>
    <property type="match status" value="1"/>
</dbReference>
<keyword evidence="9" id="KW-0560">Oxidoreductase</keyword>
<keyword evidence="7" id="KW-0256">Endoplasmic reticulum</keyword>
<keyword evidence="11" id="KW-0503">Monooxygenase</keyword>
<keyword evidence="10" id="KW-0408">Iron</keyword>
<evidence type="ECO:0000256" key="1">
    <source>
        <dbReference type="ARBA" id="ARBA00001971"/>
    </source>
</evidence>
<dbReference type="GeneID" id="112685087"/>
<evidence type="ECO:0000256" key="2">
    <source>
        <dbReference type="ARBA" id="ARBA00004174"/>
    </source>
</evidence>
<dbReference type="GO" id="GO:0004497">
    <property type="term" value="F:monooxygenase activity"/>
    <property type="evidence" value="ECO:0007669"/>
    <property type="project" value="UniProtKB-KW"/>
</dbReference>
<gene>
    <name evidence="14 15" type="primary">LOC112685087</name>
</gene>
<reference evidence="14 15" key="1">
    <citation type="submission" date="2025-04" db="UniProtKB">
        <authorList>
            <consortium name="RefSeq"/>
        </authorList>
    </citation>
    <scope>IDENTIFICATION</scope>
    <source>
        <tissue evidence="14 15">Whole body</tissue>
    </source>
</reference>
<evidence type="ECO:0000256" key="12">
    <source>
        <dbReference type="ARBA" id="ARBA00023136"/>
    </source>
</evidence>
<accession>A0A8B8FNX9</accession>
<dbReference type="SMR" id="A0A8B8FNX9"/>
<dbReference type="PANTHER" id="PTHR24292:SF54">
    <property type="entry name" value="CYP9F3-RELATED"/>
    <property type="match status" value="1"/>
</dbReference>
<dbReference type="InterPro" id="IPR002401">
    <property type="entry name" value="Cyt_P450_E_grp-I"/>
</dbReference>
<evidence type="ECO:0000256" key="6">
    <source>
        <dbReference type="ARBA" id="ARBA00022723"/>
    </source>
</evidence>
<evidence type="ECO:0000256" key="11">
    <source>
        <dbReference type="ARBA" id="ARBA00023033"/>
    </source>
</evidence>
<dbReference type="GO" id="GO:0016705">
    <property type="term" value="F:oxidoreductase activity, acting on paired donors, with incorporation or reduction of molecular oxygen"/>
    <property type="evidence" value="ECO:0007669"/>
    <property type="project" value="InterPro"/>
</dbReference>
<evidence type="ECO:0000256" key="9">
    <source>
        <dbReference type="ARBA" id="ARBA00023002"/>
    </source>
</evidence>
<keyword evidence="13" id="KW-1185">Reference proteome</keyword>
<dbReference type="PANTHER" id="PTHR24292">
    <property type="entry name" value="CYTOCHROME P450"/>
    <property type="match status" value="1"/>
</dbReference>
<dbReference type="GO" id="GO:0005506">
    <property type="term" value="F:iron ion binding"/>
    <property type="evidence" value="ECO:0007669"/>
    <property type="project" value="InterPro"/>
</dbReference>
<dbReference type="InterPro" id="IPR036396">
    <property type="entry name" value="Cyt_P450_sf"/>
</dbReference>
<comment type="similarity">
    <text evidence="4">Belongs to the cytochrome P450 family.</text>
</comment>
<dbReference type="Proteomes" id="UP000694846">
    <property type="component" value="Unplaced"/>
</dbReference>
<evidence type="ECO:0000256" key="5">
    <source>
        <dbReference type="ARBA" id="ARBA00022617"/>
    </source>
</evidence>
<evidence type="ECO:0000313" key="13">
    <source>
        <dbReference type="Proteomes" id="UP000694846"/>
    </source>
</evidence>
<keyword evidence="5" id="KW-0349">Heme</keyword>
<organism evidence="13 14">
    <name type="scientific">Sipha flava</name>
    <name type="common">yellow sugarcane aphid</name>
    <dbReference type="NCBI Taxonomy" id="143950"/>
    <lineage>
        <taxon>Eukaryota</taxon>
        <taxon>Metazoa</taxon>
        <taxon>Ecdysozoa</taxon>
        <taxon>Arthropoda</taxon>
        <taxon>Hexapoda</taxon>
        <taxon>Insecta</taxon>
        <taxon>Pterygota</taxon>
        <taxon>Neoptera</taxon>
        <taxon>Paraneoptera</taxon>
        <taxon>Hemiptera</taxon>
        <taxon>Sternorrhyncha</taxon>
        <taxon>Aphidomorpha</taxon>
        <taxon>Aphidoidea</taxon>
        <taxon>Aphididae</taxon>
        <taxon>Sipha</taxon>
    </lineage>
</organism>
<dbReference type="PRINTS" id="PR00463">
    <property type="entry name" value="EP450I"/>
</dbReference>
<keyword evidence="12" id="KW-0472">Membrane</keyword>
<dbReference type="OrthoDB" id="1470350at2759"/>
<evidence type="ECO:0000256" key="7">
    <source>
        <dbReference type="ARBA" id="ARBA00022824"/>
    </source>
</evidence>
<dbReference type="AlphaFoldDB" id="A0A8B8FNX9"/>
<dbReference type="RefSeq" id="XP_025412645.1">
    <property type="nucleotide sequence ID" value="XM_025556860.1"/>
</dbReference>
<evidence type="ECO:0000313" key="14">
    <source>
        <dbReference type="RefSeq" id="XP_025412644.1"/>
    </source>
</evidence>
<dbReference type="InterPro" id="IPR050476">
    <property type="entry name" value="Insect_CytP450_Detox"/>
</dbReference>
<comment type="subcellular location">
    <subcellularLocation>
        <location evidence="3">Endoplasmic reticulum membrane</location>
        <topology evidence="3">Peripheral membrane protein</topology>
    </subcellularLocation>
    <subcellularLocation>
        <location evidence="2">Microsome membrane</location>
        <topology evidence="2">Peripheral membrane protein</topology>
    </subcellularLocation>
</comment>